<name>A0A3S0IEE5_9GAMM</name>
<evidence type="ECO:0000313" key="9">
    <source>
        <dbReference type="Proteomes" id="UP000282060"/>
    </source>
</evidence>
<dbReference type="Pfam" id="PF05193">
    <property type="entry name" value="Peptidase_M16_C"/>
    <property type="match status" value="1"/>
</dbReference>
<accession>A0A3S0IEE5</accession>
<keyword evidence="3" id="KW-0378">Hydrolase</keyword>
<dbReference type="InterPro" id="IPR011765">
    <property type="entry name" value="Pept_M16_N"/>
</dbReference>
<reference evidence="8 9" key="1">
    <citation type="submission" date="2018-12" db="EMBL/GenBank/DDBJ databases">
        <authorList>
            <person name="Yu L."/>
        </authorList>
    </citation>
    <scope>NUCLEOTIDE SEQUENCE [LARGE SCALE GENOMIC DNA]</scope>
    <source>
        <strain evidence="8 9">HAW-EB5</strain>
    </source>
</reference>
<dbReference type="OrthoDB" id="9811314at2"/>
<dbReference type="InterPro" id="IPR007863">
    <property type="entry name" value="Peptidase_M16_C"/>
</dbReference>
<sequence length="469" mass="52478">MSVTAVTTAALLAPPVTANELDLQQMAAPLYRTEKQIIFHKLDNGLQLRLLPLADNQLVSLASQFRVGSRDETSGQTGYAHLFEHMLFKGSENAPGDSYAQTMSAISGQFNASTFFDFTNYYLTIPSEALKLSLWLEADRFIRPALTEQTVKNQQDTVLEEMATSIDNQPYVRKAMEFLLTQARDTPYGHAVIGSREDVKNATKETLEQFHHTHYRPDAMQLSIVGALPENTALWVEEEFGRWQNPEQALKAPLKMQFDNQAVHGEVVDERGPWPALLLAWHTVGQTHPDAAAVSLLEAYLFQNRSSLIKQSGLTEPDQLLTYSIPLSMEQMGVSNLVMVPRAKTSLDRLAGNVERAIETLATNGISDQALSQLKANWLNKRLQLIDRPSQLARALSATLAQDSLTPLTGPWERINAVSPAQLQAVAQTYFSQGYVRLDLLPPWYIRWTKTLLEWFPQGLSDTLEDLVL</sequence>
<dbReference type="Proteomes" id="UP000282060">
    <property type="component" value="Unassembled WGS sequence"/>
</dbReference>
<dbReference type="InterPro" id="IPR011249">
    <property type="entry name" value="Metalloenz_LuxS/M16"/>
</dbReference>
<dbReference type="GO" id="GO:0008237">
    <property type="term" value="F:metallopeptidase activity"/>
    <property type="evidence" value="ECO:0007669"/>
    <property type="project" value="UniProtKB-KW"/>
</dbReference>
<evidence type="ECO:0000256" key="3">
    <source>
        <dbReference type="ARBA" id="ARBA00022801"/>
    </source>
</evidence>
<evidence type="ECO:0000259" key="6">
    <source>
        <dbReference type="Pfam" id="PF00675"/>
    </source>
</evidence>
<dbReference type="GO" id="GO:0006508">
    <property type="term" value="P:proteolysis"/>
    <property type="evidence" value="ECO:0007669"/>
    <property type="project" value="UniProtKB-KW"/>
</dbReference>
<dbReference type="AlphaFoldDB" id="A0A3S0IEE5"/>
<dbReference type="PANTHER" id="PTHR43690">
    <property type="entry name" value="NARDILYSIN"/>
    <property type="match status" value="1"/>
</dbReference>
<dbReference type="Gene3D" id="3.30.830.10">
    <property type="entry name" value="Metalloenzyme, LuxS/M16 peptidase-like"/>
    <property type="match status" value="2"/>
</dbReference>
<dbReference type="SUPFAM" id="SSF63411">
    <property type="entry name" value="LuxS/MPP-like metallohydrolase"/>
    <property type="match status" value="2"/>
</dbReference>
<proteinExistence type="inferred from homology"/>
<evidence type="ECO:0000259" key="7">
    <source>
        <dbReference type="Pfam" id="PF05193"/>
    </source>
</evidence>
<keyword evidence="5" id="KW-0482">Metalloprotease</keyword>
<evidence type="ECO:0000256" key="4">
    <source>
        <dbReference type="ARBA" id="ARBA00022833"/>
    </source>
</evidence>
<keyword evidence="2" id="KW-0645">Protease</keyword>
<dbReference type="PANTHER" id="PTHR43690:SF17">
    <property type="entry name" value="PROTEIN YHJJ"/>
    <property type="match status" value="1"/>
</dbReference>
<dbReference type="InterPro" id="IPR050626">
    <property type="entry name" value="Peptidase_M16"/>
</dbReference>
<comment type="caution">
    <text evidence="8">The sequence shown here is derived from an EMBL/GenBank/DDBJ whole genome shotgun (WGS) entry which is preliminary data.</text>
</comment>
<evidence type="ECO:0000256" key="1">
    <source>
        <dbReference type="ARBA" id="ARBA00007261"/>
    </source>
</evidence>
<organism evidence="8 9">
    <name type="scientific">Shewanella atlantica</name>
    <dbReference type="NCBI Taxonomy" id="271099"/>
    <lineage>
        <taxon>Bacteria</taxon>
        <taxon>Pseudomonadati</taxon>
        <taxon>Pseudomonadota</taxon>
        <taxon>Gammaproteobacteria</taxon>
        <taxon>Alteromonadales</taxon>
        <taxon>Shewanellaceae</taxon>
        <taxon>Shewanella</taxon>
    </lineage>
</organism>
<protein>
    <submittedName>
        <fullName evidence="8">Insulinase family protein</fullName>
    </submittedName>
</protein>
<dbReference type="EMBL" id="RXNV01000007">
    <property type="protein sequence ID" value="RTR30671.1"/>
    <property type="molecule type" value="Genomic_DNA"/>
</dbReference>
<comment type="similarity">
    <text evidence="1">Belongs to the peptidase M16 family.</text>
</comment>
<evidence type="ECO:0000256" key="2">
    <source>
        <dbReference type="ARBA" id="ARBA00022670"/>
    </source>
</evidence>
<dbReference type="Pfam" id="PF00675">
    <property type="entry name" value="Peptidase_M16"/>
    <property type="match status" value="1"/>
</dbReference>
<keyword evidence="4" id="KW-0862">Zinc</keyword>
<feature type="domain" description="Peptidase M16 C-terminal" evidence="7">
    <location>
        <begin position="202"/>
        <end position="376"/>
    </location>
</feature>
<keyword evidence="9" id="KW-1185">Reference proteome</keyword>
<gene>
    <name evidence="8" type="ORF">EKG39_15360</name>
</gene>
<dbReference type="GO" id="GO:0046872">
    <property type="term" value="F:metal ion binding"/>
    <property type="evidence" value="ECO:0007669"/>
    <property type="project" value="InterPro"/>
</dbReference>
<evidence type="ECO:0000256" key="5">
    <source>
        <dbReference type="ARBA" id="ARBA00023049"/>
    </source>
</evidence>
<feature type="domain" description="Peptidase M16 N-terminal" evidence="6">
    <location>
        <begin position="57"/>
        <end position="191"/>
    </location>
</feature>
<evidence type="ECO:0000313" key="8">
    <source>
        <dbReference type="EMBL" id="RTR30671.1"/>
    </source>
</evidence>